<proteinExistence type="predicted"/>
<name>A0A6P2CDL8_9NOCA</name>
<dbReference type="EMBL" id="QRCM01000001">
    <property type="protein sequence ID" value="TXG89801.1"/>
    <property type="molecule type" value="Genomic_DNA"/>
</dbReference>
<protein>
    <submittedName>
        <fullName evidence="2">Uncharacterized protein</fullName>
    </submittedName>
</protein>
<keyword evidence="1" id="KW-0812">Transmembrane</keyword>
<comment type="caution">
    <text evidence="2">The sequence shown here is derived from an EMBL/GenBank/DDBJ whole genome shotgun (WGS) entry which is preliminary data.</text>
</comment>
<accession>A0A6P2CDL8</accession>
<feature type="transmembrane region" description="Helical" evidence="1">
    <location>
        <begin position="12"/>
        <end position="36"/>
    </location>
</feature>
<feature type="transmembrane region" description="Helical" evidence="1">
    <location>
        <begin position="42"/>
        <end position="59"/>
    </location>
</feature>
<evidence type="ECO:0000313" key="3">
    <source>
        <dbReference type="Proteomes" id="UP000471120"/>
    </source>
</evidence>
<evidence type="ECO:0000313" key="2">
    <source>
        <dbReference type="EMBL" id="TXG89801.1"/>
    </source>
</evidence>
<dbReference type="AlphaFoldDB" id="A0A6P2CDL8"/>
<sequence length="65" mass="7006">MPEPGQQRVRHHLELLIGLFGFFSVIAFVAAVAELLRDDPGVGPALVLAAFLLATALAVRARARR</sequence>
<dbReference type="RefSeq" id="WP_010837792.1">
    <property type="nucleotide sequence ID" value="NZ_QRCM01000001.1"/>
</dbReference>
<evidence type="ECO:0000256" key="1">
    <source>
        <dbReference type="SAM" id="Phobius"/>
    </source>
</evidence>
<dbReference type="Proteomes" id="UP000471120">
    <property type="component" value="Unassembled WGS sequence"/>
</dbReference>
<organism evidence="2 3">
    <name type="scientific">Rhodococcus rhodnii</name>
    <dbReference type="NCBI Taxonomy" id="38312"/>
    <lineage>
        <taxon>Bacteria</taxon>
        <taxon>Bacillati</taxon>
        <taxon>Actinomycetota</taxon>
        <taxon>Actinomycetes</taxon>
        <taxon>Mycobacteriales</taxon>
        <taxon>Nocardiaceae</taxon>
        <taxon>Rhodococcus</taxon>
    </lineage>
</organism>
<keyword evidence="1" id="KW-1133">Transmembrane helix</keyword>
<keyword evidence="1" id="KW-0472">Membrane</keyword>
<gene>
    <name evidence="2" type="ORF">DW322_05715</name>
</gene>
<reference evidence="2 3" key="1">
    <citation type="submission" date="2018-07" db="EMBL/GenBank/DDBJ databases">
        <title>Genome sequence of Rhodococcus rhodnii ATCC 35071 from Rhodnius prolixus.</title>
        <authorList>
            <person name="Patel V."/>
            <person name="Vogel K.J."/>
        </authorList>
    </citation>
    <scope>NUCLEOTIDE SEQUENCE [LARGE SCALE GENOMIC DNA]</scope>
    <source>
        <strain evidence="2 3">ATCC 35071</strain>
    </source>
</reference>